<reference evidence="1 2" key="1">
    <citation type="submission" date="2015-09" db="EMBL/GenBank/DDBJ databases">
        <authorList>
            <consortium name="Swine Surveillance"/>
        </authorList>
    </citation>
    <scope>NUCLEOTIDE SEQUENCE [LARGE SCALE GENOMIC DNA]</scope>
    <source>
        <strain evidence="1 2">CECT 4357</strain>
    </source>
</reference>
<proteinExistence type="predicted"/>
<dbReference type="Proteomes" id="UP000051587">
    <property type="component" value="Unassembled WGS sequence"/>
</dbReference>
<dbReference type="EMBL" id="CYSA01000027">
    <property type="protein sequence ID" value="CUH68188.1"/>
    <property type="molecule type" value="Genomic_DNA"/>
</dbReference>
<protein>
    <submittedName>
        <fullName evidence="1">Uncharacterized protein</fullName>
    </submittedName>
</protein>
<evidence type="ECO:0000313" key="1">
    <source>
        <dbReference type="EMBL" id="CUH68188.1"/>
    </source>
</evidence>
<organism evidence="1 2">
    <name type="scientific">Thalassovita gelatinovora</name>
    <name type="common">Thalassobius gelatinovorus</name>
    <dbReference type="NCBI Taxonomy" id="53501"/>
    <lineage>
        <taxon>Bacteria</taxon>
        <taxon>Pseudomonadati</taxon>
        <taxon>Pseudomonadota</taxon>
        <taxon>Alphaproteobacteria</taxon>
        <taxon>Rhodobacterales</taxon>
        <taxon>Roseobacteraceae</taxon>
        <taxon>Thalassovita</taxon>
    </lineage>
</organism>
<evidence type="ECO:0000313" key="2">
    <source>
        <dbReference type="Proteomes" id="UP000051587"/>
    </source>
</evidence>
<keyword evidence="2" id="KW-1185">Reference proteome</keyword>
<sequence length="38" mass="4179">MMCKIDFAALSRTDPLGGAAPQIPRDIFEQKKIKGMIS</sequence>
<dbReference type="AlphaFoldDB" id="A0A0P1FJL1"/>
<gene>
    <name evidence="1" type="ORF">TG4357_03438</name>
</gene>
<name>A0A0P1FJL1_THAGE</name>
<accession>A0A0P1FJL1</accession>